<evidence type="ECO:0000313" key="4">
    <source>
        <dbReference type="Proteomes" id="UP000295008"/>
    </source>
</evidence>
<proteinExistence type="predicted"/>
<gene>
    <name evidence="3" type="ORF">EDC14_101258</name>
</gene>
<dbReference type="OrthoDB" id="2110569at2"/>
<keyword evidence="4" id="KW-1185">Reference proteome</keyword>
<keyword evidence="2" id="KW-0812">Transmembrane</keyword>
<keyword evidence="2" id="KW-0472">Membrane</keyword>
<comment type="caution">
    <text evidence="3">The sequence shown here is derived from an EMBL/GenBank/DDBJ whole genome shotgun (WGS) entry which is preliminary data.</text>
</comment>
<keyword evidence="2" id="KW-1133">Transmembrane helix</keyword>
<dbReference type="EMBL" id="SLUN01000012">
    <property type="protein sequence ID" value="TCL69361.1"/>
    <property type="molecule type" value="Genomic_DNA"/>
</dbReference>
<sequence length="501" mass="54704">MGLQKIEVLPELTIEELVKQIIHSPADRIVLEVPAETELLNNEINLRLLKFYAEEESKEILINAADTMLIMLAKRMGLATISDDASVSSRMPDPDSFEPEEPARASQTSPALQAGFNLRQGGLLVAIPLALFTFVLAVWWFLQPKATVLVYPKEESLDFVTAAEIGPAISETVPEAGKVSARVIEKTSKLVVRTVTTGVKTVGVTAATGRLTLINPSSQPVVVPKQSVVLARNGVRFFTERDVLVPKKSAKYRGGVPVGENYGQAEVSIIAEQKGTIGNLPVRALNRIEGKLLRSLQVVNLTPTVHGEDKQISVVTLEDVKKGESEARRQLELIGPGELSSLFSKDYLFIPELVQCEVVRLVDSPEIGAESDEVQTTLEYRVAALAPPVAELSKLLSYRFEKAVPQGFRPKDRKIQLLAARVTATGRQRASLQLSGRGHIQGILSADQIRQWLKGKSISQARAELIRRKEIADFKIDIPGGGKNLPGFGFQIKVLLPAGPK</sequence>
<protein>
    <recommendedName>
        <fullName evidence="5">Baseplate protein J-like domain-containing protein</fullName>
    </recommendedName>
</protein>
<dbReference type="Proteomes" id="UP000295008">
    <property type="component" value="Unassembled WGS sequence"/>
</dbReference>
<feature type="transmembrane region" description="Helical" evidence="2">
    <location>
        <begin position="122"/>
        <end position="142"/>
    </location>
</feature>
<dbReference type="AlphaFoldDB" id="A0A4R1RSB3"/>
<reference evidence="3 4" key="1">
    <citation type="submission" date="2019-03" db="EMBL/GenBank/DDBJ databases">
        <title>Genomic Encyclopedia of Type Strains, Phase IV (KMG-IV): sequencing the most valuable type-strain genomes for metagenomic binning, comparative biology and taxonomic classification.</title>
        <authorList>
            <person name="Goeker M."/>
        </authorList>
    </citation>
    <scope>NUCLEOTIDE SEQUENCE [LARGE SCALE GENOMIC DNA]</scope>
    <source>
        <strain evidence="3 4">LX-B</strain>
    </source>
</reference>
<evidence type="ECO:0008006" key="5">
    <source>
        <dbReference type="Google" id="ProtNLM"/>
    </source>
</evidence>
<organism evidence="3 4">
    <name type="scientific">Hydrogenispora ethanolica</name>
    <dbReference type="NCBI Taxonomy" id="1082276"/>
    <lineage>
        <taxon>Bacteria</taxon>
        <taxon>Bacillati</taxon>
        <taxon>Bacillota</taxon>
        <taxon>Hydrogenispora</taxon>
    </lineage>
</organism>
<evidence type="ECO:0000256" key="1">
    <source>
        <dbReference type="SAM" id="MobiDB-lite"/>
    </source>
</evidence>
<evidence type="ECO:0000313" key="3">
    <source>
        <dbReference type="EMBL" id="TCL69361.1"/>
    </source>
</evidence>
<name>A0A4R1RSB3_HYDET</name>
<evidence type="ECO:0000256" key="2">
    <source>
        <dbReference type="SAM" id="Phobius"/>
    </source>
</evidence>
<feature type="region of interest" description="Disordered" evidence="1">
    <location>
        <begin position="85"/>
        <end position="109"/>
    </location>
</feature>
<dbReference type="RefSeq" id="WP_132014381.1">
    <property type="nucleotide sequence ID" value="NZ_SLUN01000012.1"/>
</dbReference>
<accession>A0A4R1RSB3</accession>